<dbReference type="InterPro" id="IPR001878">
    <property type="entry name" value="Znf_CCHC"/>
</dbReference>
<proteinExistence type="predicted"/>
<accession>A0A9W8ANV2</accession>
<dbReference type="SUPFAM" id="SSF57756">
    <property type="entry name" value="Retrovirus zinc finger-like domains"/>
    <property type="match status" value="1"/>
</dbReference>
<evidence type="ECO:0000313" key="5">
    <source>
        <dbReference type="EMBL" id="KAJ1964319.1"/>
    </source>
</evidence>
<dbReference type="SMART" id="SM00343">
    <property type="entry name" value="ZnF_C2HC"/>
    <property type="match status" value="1"/>
</dbReference>
<keyword evidence="2" id="KW-0175">Coiled coil</keyword>
<keyword evidence="1" id="KW-0862">Zinc</keyword>
<evidence type="ECO:0000256" key="2">
    <source>
        <dbReference type="SAM" id="Coils"/>
    </source>
</evidence>
<evidence type="ECO:0000256" key="3">
    <source>
        <dbReference type="SAM" id="MobiDB-lite"/>
    </source>
</evidence>
<dbReference type="InterPro" id="IPR036875">
    <property type="entry name" value="Znf_CCHC_sf"/>
</dbReference>
<evidence type="ECO:0000259" key="4">
    <source>
        <dbReference type="PROSITE" id="PS50158"/>
    </source>
</evidence>
<name>A0A9W8ANV2_9FUNG</name>
<dbReference type="GO" id="GO:0003676">
    <property type="term" value="F:nucleic acid binding"/>
    <property type="evidence" value="ECO:0007669"/>
    <property type="project" value="InterPro"/>
</dbReference>
<feature type="coiled-coil region" evidence="2">
    <location>
        <begin position="266"/>
        <end position="293"/>
    </location>
</feature>
<keyword evidence="6" id="KW-1185">Reference proteome</keyword>
<comment type="caution">
    <text evidence="5">The sequence shown here is derived from an EMBL/GenBank/DDBJ whole genome shotgun (WGS) entry which is preliminary data.</text>
</comment>
<gene>
    <name evidence="5" type="ORF">IWQ62_002968</name>
</gene>
<reference evidence="5" key="1">
    <citation type="submission" date="2022-07" db="EMBL/GenBank/DDBJ databases">
        <title>Phylogenomic reconstructions and comparative analyses of Kickxellomycotina fungi.</title>
        <authorList>
            <person name="Reynolds N.K."/>
            <person name="Stajich J.E."/>
            <person name="Barry K."/>
            <person name="Grigoriev I.V."/>
            <person name="Crous P."/>
            <person name="Smith M.E."/>
        </authorList>
    </citation>
    <scope>NUCLEOTIDE SEQUENCE</scope>
    <source>
        <strain evidence="5">RSA 1196</strain>
    </source>
</reference>
<feature type="region of interest" description="Disordered" evidence="3">
    <location>
        <begin position="383"/>
        <end position="405"/>
    </location>
</feature>
<evidence type="ECO:0000256" key="1">
    <source>
        <dbReference type="PROSITE-ProRule" id="PRU00047"/>
    </source>
</evidence>
<feature type="non-terminal residue" evidence="5">
    <location>
        <position position="585"/>
    </location>
</feature>
<protein>
    <recommendedName>
        <fullName evidence="4">CCHC-type domain-containing protein</fullName>
    </recommendedName>
</protein>
<keyword evidence="1" id="KW-0863">Zinc-finger</keyword>
<feature type="region of interest" description="Disordered" evidence="3">
    <location>
        <begin position="1"/>
        <end position="44"/>
    </location>
</feature>
<keyword evidence="1" id="KW-0479">Metal-binding</keyword>
<dbReference type="AlphaFoldDB" id="A0A9W8ANV2"/>
<feature type="domain" description="CCHC-type" evidence="4">
    <location>
        <begin position="296"/>
        <end position="309"/>
    </location>
</feature>
<dbReference type="Proteomes" id="UP001150925">
    <property type="component" value="Unassembled WGS sequence"/>
</dbReference>
<dbReference type="GO" id="GO:0008270">
    <property type="term" value="F:zinc ion binding"/>
    <property type="evidence" value="ECO:0007669"/>
    <property type="project" value="UniProtKB-KW"/>
</dbReference>
<dbReference type="CDD" id="cd00303">
    <property type="entry name" value="retropepsin_like"/>
    <property type="match status" value="1"/>
</dbReference>
<sequence>MPKHHPNHGKEAEGQPQGSESPSTVLPVPPKVLSTPQDTTMAPNVGGKRVYHLDLPQPQNYVPEYAADFVEEFEHYCSTLQYGERIKVRAVVRFLPNELQDLVRHLAAYREGRWEPIKEILLGSDQSSARTAKFERAKQLRKLAAAGVGSGGLRQFVRLFRQMAQGVTSISEDDMIELALHAVPEEYSVLIPRYVPTSHQESLQDTLDGLELLAEEVTESVFLNRFRGTYPGPSAPASPSRGAVGSVVSAATVTNEPNHASGQSELSKVVQALEKCLNRLDALEEKVDSKKKSPACFYCGKAGHYPRECTLREQDVQNGLIAIQNGRVTFPDGSQIKGKIGEGGLRKLIQDSTPKFSSNAVLVAKYTPDQYEVVPEAASLAAAQKRRGNPSNMEEDTPDQNLGENSNILPKFRVVSKVENRNNLEVVEDHLEKATINVPLLDYLATAPLARKAMKSLVDRHRVPINSDGNPVPRTSAAGLPAITHSCELRDACEDVTEAEVSIHGVKIKILIDPGSQVNLISCPEAQKLFKDAILPTTRPEEVGGIGDNAVGVVGIAWSIPVLCGNVLSSVPFVVTKVNRQATIL</sequence>
<evidence type="ECO:0000313" key="6">
    <source>
        <dbReference type="Proteomes" id="UP001150925"/>
    </source>
</evidence>
<dbReference type="PROSITE" id="PS50158">
    <property type="entry name" value="ZF_CCHC"/>
    <property type="match status" value="1"/>
</dbReference>
<dbReference type="EMBL" id="JANBPY010000712">
    <property type="protein sequence ID" value="KAJ1964319.1"/>
    <property type="molecule type" value="Genomic_DNA"/>
</dbReference>
<organism evidence="5 6">
    <name type="scientific">Dispira parvispora</name>
    <dbReference type="NCBI Taxonomy" id="1520584"/>
    <lineage>
        <taxon>Eukaryota</taxon>
        <taxon>Fungi</taxon>
        <taxon>Fungi incertae sedis</taxon>
        <taxon>Zoopagomycota</taxon>
        <taxon>Kickxellomycotina</taxon>
        <taxon>Dimargaritomycetes</taxon>
        <taxon>Dimargaritales</taxon>
        <taxon>Dimargaritaceae</taxon>
        <taxon>Dispira</taxon>
    </lineage>
</organism>